<dbReference type="PANTHER" id="PTHR30636:SF3">
    <property type="entry name" value="UPF0701 PROTEIN YICC"/>
    <property type="match status" value="1"/>
</dbReference>
<dbReference type="Pfam" id="PF03755">
    <property type="entry name" value="YicC-like_N"/>
    <property type="match status" value="1"/>
</dbReference>
<dbReference type="RefSeq" id="WP_109360410.1">
    <property type="nucleotide sequence ID" value="NZ_QFRJ01000013.1"/>
</dbReference>
<dbReference type="AlphaFoldDB" id="A0A2U2X5F3"/>
<organism evidence="8 9">
    <name type="scientific">Brumimicrobium oceani</name>
    <dbReference type="NCBI Taxonomy" id="2100725"/>
    <lineage>
        <taxon>Bacteria</taxon>
        <taxon>Pseudomonadati</taxon>
        <taxon>Bacteroidota</taxon>
        <taxon>Flavobacteriia</taxon>
        <taxon>Flavobacteriales</taxon>
        <taxon>Crocinitomicaceae</taxon>
        <taxon>Brumimicrobium</taxon>
    </lineage>
</organism>
<evidence type="ECO:0000313" key="9">
    <source>
        <dbReference type="Proteomes" id="UP000245370"/>
    </source>
</evidence>
<dbReference type="Proteomes" id="UP000245370">
    <property type="component" value="Unassembled WGS sequence"/>
</dbReference>
<dbReference type="PANTHER" id="PTHR30636">
    <property type="entry name" value="UPF0701 PROTEIN YICC"/>
    <property type="match status" value="1"/>
</dbReference>
<evidence type="ECO:0000313" key="8">
    <source>
        <dbReference type="EMBL" id="PWH82970.1"/>
    </source>
</evidence>
<keyword evidence="9" id="KW-1185">Reference proteome</keyword>
<accession>A0A2U2X5F3</accession>
<comment type="cofactor">
    <cofactor evidence="1">
        <name>a divalent metal cation</name>
        <dbReference type="ChEBI" id="CHEBI:60240"/>
    </cofactor>
</comment>
<comment type="similarity">
    <text evidence="5">Belongs to the YicC/YloC family.</text>
</comment>
<evidence type="ECO:0000256" key="1">
    <source>
        <dbReference type="ARBA" id="ARBA00001968"/>
    </source>
</evidence>
<dbReference type="EMBL" id="QFRJ01000013">
    <property type="protein sequence ID" value="PWH82970.1"/>
    <property type="molecule type" value="Genomic_DNA"/>
</dbReference>
<feature type="domain" description="Endoribonuclease YicC-like C-terminal" evidence="7">
    <location>
        <begin position="176"/>
        <end position="286"/>
    </location>
</feature>
<keyword evidence="3" id="KW-0255">Endonuclease</keyword>
<dbReference type="InterPro" id="IPR013551">
    <property type="entry name" value="YicC-like_C"/>
</dbReference>
<keyword evidence="2" id="KW-0540">Nuclease</keyword>
<evidence type="ECO:0000256" key="5">
    <source>
        <dbReference type="ARBA" id="ARBA00035648"/>
    </source>
</evidence>
<evidence type="ECO:0000256" key="2">
    <source>
        <dbReference type="ARBA" id="ARBA00022722"/>
    </source>
</evidence>
<name>A0A2U2X5F3_9FLAO</name>
<keyword evidence="4" id="KW-0378">Hydrolase</keyword>
<feature type="domain" description="Endoribonuclease YicC-like N-terminal" evidence="6">
    <location>
        <begin position="2"/>
        <end position="153"/>
    </location>
</feature>
<evidence type="ECO:0000256" key="4">
    <source>
        <dbReference type="ARBA" id="ARBA00022801"/>
    </source>
</evidence>
<proteinExistence type="inferred from homology"/>
<dbReference type="Pfam" id="PF08340">
    <property type="entry name" value="YicC-like_C"/>
    <property type="match status" value="1"/>
</dbReference>
<gene>
    <name evidence="8" type="ORF">DIT68_13830</name>
</gene>
<evidence type="ECO:0000259" key="7">
    <source>
        <dbReference type="Pfam" id="PF08340"/>
    </source>
</evidence>
<comment type="caution">
    <text evidence="8">The sequence shown here is derived from an EMBL/GenBank/DDBJ whole genome shotgun (WGS) entry which is preliminary data.</text>
</comment>
<dbReference type="InterPro" id="IPR013527">
    <property type="entry name" value="YicC-like_N"/>
</dbReference>
<protein>
    <submittedName>
        <fullName evidence="8">YicC family protein</fullName>
    </submittedName>
</protein>
<dbReference type="GO" id="GO:0004521">
    <property type="term" value="F:RNA endonuclease activity"/>
    <property type="evidence" value="ECO:0007669"/>
    <property type="project" value="InterPro"/>
</dbReference>
<dbReference type="NCBIfam" id="TIGR00255">
    <property type="entry name" value="YicC/YloC family endoribonuclease"/>
    <property type="match status" value="1"/>
</dbReference>
<evidence type="ECO:0000256" key="3">
    <source>
        <dbReference type="ARBA" id="ARBA00022759"/>
    </source>
</evidence>
<evidence type="ECO:0000259" key="6">
    <source>
        <dbReference type="Pfam" id="PF03755"/>
    </source>
</evidence>
<sequence>MLQSMTGYGKAFGTFFNKKVTVEMRSLNSKGTDVHLKIPNTYKAYELPIRKMIGNALERGKVECLITEESIEGKAKVSINTDLVVAYYSEMKALANEVGEESKDFLTTIMRMPEVLQAQESEISEEEWQKLKALIEEALKNITTFREEEGQSLITDFSSSINEIERLLQEVPKYEQVRIDIIRERMRKGLEKLTDGVDENRFEQELIYYIEKLDVSEEKTRLQHHLDYFRTTMNASGAMGKKLGFISQEMGREINTLGSKAYHADLQKIVVEMKDYLEKIKEQVLNTL</sequence>
<dbReference type="GO" id="GO:0016787">
    <property type="term" value="F:hydrolase activity"/>
    <property type="evidence" value="ECO:0007669"/>
    <property type="project" value="UniProtKB-KW"/>
</dbReference>
<dbReference type="OrthoDB" id="9771229at2"/>
<dbReference type="InterPro" id="IPR005229">
    <property type="entry name" value="YicC/YloC-like"/>
</dbReference>
<reference evidence="8 9" key="2">
    <citation type="submission" date="2018-05" db="EMBL/GenBank/DDBJ databases">
        <authorList>
            <person name="Lanie J.A."/>
            <person name="Ng W.-L."/>
            <person name="Kazmierczak K.M."/>
            <person name="Andrzejewski T.M."/>
            <person name="Davidsen T.M."/>
            <person name="Wayne K.J."/>
            <person name="Tettelin H."/>
            <person name="Glass J.I."/>
            <person name="Rusch D."/>
            <person name="Podicherti R."/>
            <person name="Tsui H.-C.T."/>
            <person name="Winkler M.E."/>
        </authorList>
    </citation>
    <scope>NUCLEOTIDE SEQUENCE [LARGE SCALE GENOMIC DNA]</scope>
    <source>
        <strain evidence="8 9">C305</strain>
    </source>
</reference>
<reference evidence="8 9" key="1">
    <citation type="submission" date="2018-05" db="EMBL/GenBank/DDBJ databases">
        <title>Brumimicrobium oceani sp. nov., isolated from coastal sediment.</title>
        <authorList>
            <person name="Kou Y."/>
        </authorList>
    </citation>
    <scope>NUCLEOTIDE SEQUENCE [LARGE SCALE GENOMIC DNA]</scope>
    <source>
        <strain evidence="8 9">C305</strain>
    </source>
</reference>